<sequence length="55" mass="6262">MDDKQTTLQLLHQKISEGMELTFKKLVAYKAKNDGILVFSDQGKIIKVKAKDIKL</sequence>
<reference evidence="1 2" key="1">
    <citation type="submission" date="2020-08" db="EMBL/GenBank/DDBJ databases">
        <title>Genome sequence of Pedobacter roseus KACC 11594T.</title>
        <authorList>
            <person name="Hyun D.-W."/>
            <person name="Bae J.-W."/>
        </authorList>
    </citation>
    <scope>NUCLEOTIDE SEQUENCE [LARGE SCALE GENOMIC DNA]</scope>
    <source>
        <strain evidence="1 2">KACC 11594</strain>
    </source>
</reference>
<organism evidence="1 2">
    <name type="scientific">Pedobacter roseus</name>
    <dbReference type="NCBI Taxonomy" id="336820"/>
    <lineage>
        <taxon>Bacteria</taxon>
        <taxon>Pseudomonadati</taxon>
        <taxon>Bacteroidota</taxon>
        <taxon>Sphingobacteriia</taxon>
        <taxon>Sphingobacteriales</taxon>
        <taxon>Sphingobacteriaceae</taxon>
        <taxon>Pedobacter</taxon>
    </lineage>
</organism>
<dbReference type="KEGG" id="proe:H9L23_04685"/>
<gene>
    <name evidence="1" type="ORF">H9L23_04685</name>
</gene>
<evidence type="ECO:0000313" key="2">
    <source>
        <dbReference type="Proteomes" id="UP000515806"/>
    </source>
</evidence>
<dbReference type="RefSeq" id="WP_187593885.1">
    <property type="nucleotide sequence ID" value="NZ_CP060723.1"/>
</dbReference>
<keyword evidence="2" id="KW-1185">Reference proteome</keyword>
<accession>A0A7G9QJ79</accession>
<dbReference type="EMBL" id="CP060723">
    <property type="protein sequence ID" value="QNN43404.1"/>
    <property type="molecule type" value="Genomic_DNA"/>
</dbReference>
<evidence type="ECO:0000313" key="1">
    <source>
        <dbReference type="EMBL" id="QNN43404.1"/>
    </source>
</evidence>
<dbReference type="AlphaFoldDB" id="A0A7G9QJ79"/>
<dbReference type="Proteomes" id="UP000515806">
    <property type="component" value="Chromosome"/>
</dbReference>
<protein>
    <submittedName>
        <fullName evidence="1">Uncharacterized protein</fullName>
    </submittedName>
</protein>
<proteinExistence type="predicted"/>
<name>A0A7G9QJ79_9SPHI</name>